<evidence type="ECO:0000313" key="2">
    <source>
        <dbReference type="EMBL" id="EXF82260.1"/>
    </source>
</evidence>
<dbReference type="EMBL" id="JARH01000333">
    <property type="protein sequence ID" value="EXF82260.1"/>
    <property type="molecule type" value="Genomic_DNA"/>
</dbReference>
<dbReference type="Proteomes" id="UP000020467">
    <property type="component" value="Unassembled WGS sequence"/>
</dbReference>
<proteinExistence type="predicted"/>
<organism evidence="2 3">
    <name type="scientific">Colletotrichum fioriniae PJ7</name>
    <dbReference type="NCBI Taxonomy" id="1445577"/>
    <lineage>
        <taxon>Eukaryota</taxon>
        <taxon>Fungi</taxon>
        <taxon>Dikarya</taxon>
        <taxon>Ascomycota</taxon>
        <taxon>Pezizomycotina</taxon>
        <taxon>Sordariomycetes</taxon>
        <taxon>Hypocreomycetidae</taxon>
        <taxon>Glomerellales</taxon>
        <taxon>Glomerellaceae</taxon>
        <taxon>Colletotrichum</taxon>
        <taxon>Colletotrichum acutatum species complex</taxon>
    </lineage>
</organism>
<accession>A0A010R0G1</accession>
<sequence length="93" mass="10318">MQNNEFRDRVETVEDLNPATLKIIWIRVEQETSGPGGITIGHKRGSLSKSNGQATRPGVFGMTSPRIRRRPPHTAGGGRCAIQEAFHLEHTRT</sequence>
<feature type="region of interest" description="Disordered" evidence="1">
    <location>
        <begin position="34"/>
        <end position="93"/>
    </location>
</feature>
<dbReference type="KEGG" id="cfj:CFIO01_03194"/>
<protein>
    <submittedName>
        <fullName evidence="2">Uncharacterized protein</fullName>
    </submittedName>
</protein>
<dbReference type="HOGENOM" id="CLU_2399523_0_0_1"/>
<dbReference type="AlphaFoldDB" id="A0A010R0G1"/>
<keyword evidence="3" id="KW-1185">Reference proteome</keyword>
<evidence type="ECO:0000313" key="3">
    <source>
        <dbReference type="Proteomes" id="UP000020467"/>
    </source>
</evidence>
<reference evidence="2 3" key="1">
    <citation type="submission" date="2014-02" db="EMBL/GenBank/DDBJ databases">
        <title>The genome sequence of Colletotrichum fioriniae PJ7.</title>
        <authorList>
            <person name="Baroncelli R."/>
            <person name="Thon M.R."/>
        </authorList>
    </citation>
    <scope>NUCLEOTIDE SEQUENCE [LARGE SCALE GENOMIC DNA]</scope>
    <source>
        <strain evidence="2 3">PJ7</strain>
    </source>
</reference>
<evidence type="ECO:0000256" key="1">
    <source>
        <dbReference type="SAM" id="MobiDB-lite"/>
    </source>
</evidence>
<name>A0A010R0G1_9PEZI</name>
<gene>
    <name evidence="2" type="ORF">CFIO01_03194</name>
</gene>
<comment type="caution">
    <text evidence="2">The sequence shown here is derived from an EMBL/GenBank/DDBJ whole genome shotgun (WGS) entry which is preliminary data.</text>
</comment>